<proteinExistence type="predicted"/>
<sequence length="512" mass="57026">MSQTQRGYRKVLCDRTLPACTRCVLSGRTCEGYGTRLSWPRENDARRSMIGPAPPEQSGAVVRPDLRLVNASSWDIQLHGLVAAPTGHVDVSLAAPQRLPVQTLGTPPSGPPQALQRLLNTSIPWTDLLHDSVERSLFEYFVHEASFSITTFGHDAFKIRETLIRMALVNTPSSTAILKSALALASFHRDNPTSQTTGLKISALRALAASTGGTIGPAESMCHVAAGMILCTLEFHQTSAVSSHWLWYVCGSKTIIKTARLDEMTQTIDFTALVGWVHYCDVMARFSLRHWKPNFNLFEGDPSNVTFEAFKPGVCADVQPANLVGPPHEILYVLSEVFDTVVGPSDARFETEDYREYLKVLEWRLRSIRTTEPDNQVMIGTTSPDFSTVIELFQLAALVYLRRASAGIFPVNSFHDQWVDRAFRLIAELPTCQWPFPLFVLGCEAHTDEQRLTILDCIARTEGSLRFRNLEPVKRIIQAVWVQNDLFDKGLDYVHKLGVILSSTFKAVPALI</sequence>
<dbReference type="CDD" id="cd00067">
    <property type="entry name" value="GAL4"/>
    <property type="match status" value="1"/>
</dbReference>
<name>A0A8H4KQ81_9HYPO</name>
<dbReference type="InterPro" id="IPR021858">
    <property type="entry name" value="Fun_TF"/>
</dbReference>
<accession>A0A8H4KQ81</accession>
<dbReference type="GO" id="GO:0008270">
    <property type="term" value="F:zinc ion binding"/>
    <property type="evidence" value="ECO:0007669"/>
    <property type="project" value="InterPro"/>
</dbReference>
<comment type="caution">
    <text evidence="3">The sequence shown here is derived from an EMBL/GenBank/DDBJ whole genome shotgun (WGS) entry which is preliminary data.</text>
</comment>
<dbReference type="PANTHER" id="PTHR37534">
    <property type="entry name" value="TRANSCRIPTIONAL ACTIVATOR PROTEIN UGA3"/>
    <property type="match status" value="1"/>
</dbReference>
<dbReference type="Pfam" id="PF11951">
    <property type="entry name" value="Fungal_trans_2"/>
    <property type="match status" value="1"/>
</dbReference>
<organism evidence="3 4">
    <name type="scientific">Fusarium albosuccineum</name>
    <dbReference type="NCBI Taxonomy" id="1237068"/>
    <lineage>
        <taxon>Eukaryota</taxon>
        <taxon>Fungi</taxon>
        <taxon>Dikarya</taxon>
        <taxon>Ascomycota</taxon>
        <taxon>Pezizomycotina</taxon>
        <taxon>Sordariomycetes</taxon>
        <taxon>Hypocreomycetidae</taxon>
        <taxon>Hypocreales</taxon>
        <taxon>Nectriaceae</taxon>
        <taxon>Fusarium</taxon>
        <taxon>Fusarium decemcellulare species complex</taxon>
    </lineage>
</organism>
<dbReference type="PANTHER" id="PTHR37534:SF39">
    <property type="entry name" value="TRANSCRIPTION FACTOR DOMAIN-CONTAINING PROTEIN"/>
    <property type="match status" value="1"/>
</dbReference>
<dbReference type="Proteomes" id="UP000554235">
    <property type="component" value="Unassembled WGS sequence"/>
</dbReference>
<dbReference type="GO" id="GO:0045944">
    <property type="term" value="P:positive regulation of transcription by RNA polymerase II"/>
    <property type="evidence" value="ECO:0007669"/>
    <property type="project" value="TreeGrafter"/>
</dbReference>
<evidence type="ECO:0000313" key="4">
    <source>
        <dbReference type="Proteomes" id="UP000554235"/>
    </source>
</evidence>
<dbReference type="GO" id="GO:0000976">
    <property type="term" value="F:transcription cis-regulatory region binding"/>
    <property type="evidence" value="ECO:0007669"/>
    <property type="project" value="TreeGrafter"/>
</dbReference>
<evidence type="ECO:0000256" key="2">
    <source>
        <dbReference type="ARBA" id="ARBA00023242"/>
    </source>
</evidence>
<dbReference type="AlphaFoldDB" id="A0A8H4KQ81"/>
<protein>
    <submittedName>
        <fullName evidence="3">Arginine metabolism regulation II</fullName>
    </submittedName>
</protein>
<keyword evidence="4" id="KW-1185">Reference proteome</keyword>
<dbReference type="GO" id="GO:0005634">
    <property type="term" value="C:nucleus"/>
    <property type="evidence" value="ECO:0007669"/>
    <property type="project" value="UniProtKB-SubCell"/>
</dbReference>
<gene>
    <name evidence="3" type="ORF">FALBO_15943</name>
</gene>
<dbReference type="EMBL" id="JAADYS010002863">
    <property type="protein sequence ID" value="KAF4453724.1"/>
    <property type="molecule type" value="Genomic_DNA"/>
</dbReference>
<evidence type="ECO:0000256" key="1">
    <source>
        <dbReference type="ARBA" id="ARBA00004123"/>
    </source>
</evidence>
<reference evidence="3 4" key="1">
    <citation type="submission" date="2020-01" db="EMBL/GenBank/DDBJ databases">
        <title>Identification and distribution of gene clusters putatively required for synthesis of sphingolipid metabolism inhibitors in phylogenetically diverse species of the filamentous fungus Fusarium.</title>
        <authorList>
            <person name="Kim H.-S."/>
            <person name="Busman M."/>
            <person name="Brown D.W."/>
            <person name="Divon H."/>
            <person name="Uhlig S."/>
            <person name="Proctor R.H."/>
        </authorList>
    </citation>
    <scope>NUCLEOTIDE SEQUENCE [LARGE SCALE GENOMIC DNA]</scope>
    <source>
        <strain evidence="3 4">NRRL 20459</strain>
    </source>
</reference>
<dbReference type="InterPro" id="IPR001138">
    <property type="entry name" value="Zn2Cys6_DnaBD"/>
</dbReference>
<comment type="subcellular location">
    <subcellularLocation>
        <location evidence="1">Nucleus</location>
    </subcellularLocation>
</comment>
<dbReference type="OrthoDB" id="5130013at2759"/>
<keyword evidence="2" id="KW-0539">Nucleus</keyword>
<evidence type="ECO:0000313" key="3">
    <source>
        <dbReference type="EMBL" id="KAF4453724.1"/>
    </source>
</evidence>
<dbReference type="GO" id="GO:0000981">
    <property type="term" value="F:DNA-binding transcription factor activity, RNA polymerase II-specific"/>
    <property type="evidence" value="ECO:0007669"/>
    <property type="project" value="InterPro"/>
</dbReference>